<dbReference type="SUPFAM" id="SSF55486">
    <property type="entry name" value="Metalloproteases ('zincins'), catalytic domain"/>
    <property type="match status" value="1"/>
</dbReference>
<evidence type="ECO:0000313" key="2">
    <source>
        <dbReference type="EMBL" id="KKU63459.1"/>
    </source>
</evidence>
<feature type="chain" id="PRO_5002539512" description="Peptidase M10 metallopeptidase domain-containing protein" evidence="1">
    <location>
        <begin position="27"/>
        <end position="271"/>
    </location>
</feature>
<dbReference type="InterPro" id="IPR024079">
    <property type="entry name" value="MetalloPept_cat_dom_sf"/>
</dbReference>
<protein>
    <recommendedName>
        <fullName evidence="4">Peptidase M10 metallopeptidase domain-containing protein</fullName>
    </recommendedName>
</protein>
<evidence type="ECO:0000256" key="1">
    <source>
        <dbReference type="SAM" id="SignalP"/>
    </source>
</evidence>
<reference evidence="2 3" key="1">
    <citation type="journal article" date="2015" name="Nature">
        <title>rRNA introns, odd ribosomes, and small enigmatic genomes across a large radiation of phyla.</title>
        <authorList>
            <person name="Brown C.T."/>
            <person name="Hug L.A."/>
            <person name="Thomas B.C."/>
            <person name="Sharon I."/>
            <person name="Castelle C.J."/>
            <person name="Singh A."/>
            <person name="Wilkins M.J."/>
            <person name="Williams K.H."/>
            <person name="Banfield J.F."/>
        </authorList>
    </citation>
    <scope>NUCLEOTIDE SEQUENCE [LARGE SCALE GENOMIC DNA]</scope>
</reference>
<proteinExistence type="predicted"/>
<evidence type="ECO:0000313" key="3">
    <source>
        <dbReference type="Proteomes" id="UP000034502"/>
    </source>
</evidence>
<dbReference type="Gene3D" id="3.40.390.10">
    <property type="entry name" value="Collagenase (Catalytic Domain)"/>
    <property type="match status" value="1"/>
</dbReference>
<keyword evidence="1" id="KW-0732">Signal</keyword>
<evidence type="ECO:0008006" key="4">
    <source>
        <dbReference type="Google" id="ProtNLM"/>
    </source>
</evidence>
<sequence length="271" mass="29175">MSLRLRLFLSGSALAVFALPAFSALASSSYVPDFVNLPETAGIYSVPGNSRLKLRVFVHEPGRANPAKPIPSPTPAPTLNCTLTDPDSASVVGLTGWSLPAGEWTYRLNPSSNPSLAAALPEIAENSFSAWTASYSSDLGDSVSFRQVSDTTAVRATYDGQNIIAWGRTSGSALAVTYTWYYPDIGLAVETDTIFNKKFPWSWSGGSTQCAYQGVYDAQEILVHELGHWFGLDDEYTSEFVDNTMFGYGSTGEVKKNTPASGDFSALNSLY</sequence>
<accession>A0A0G1S1Q2</accession>
<feature type="signal peptide" evidence="1">
    <location>
        <begin position="1"/>
        <end position="26"/>
    </location>
</feature>
<organism evidence="2 3">
    <name type="scientific">Candidatus Amesbacteria bacterium GW2011_GWC1_47_15</name>
    <dbReference type="NCBI Taxonomy" id="1618364"/>
    <lineage>
        <taxon>Bacteria</taxon>
        <taxon>Candidatus Amesiibacteriota</taxon>
    </lineage>
</organism>
<dbReference type="EMBL" id="LCNU01000024">
    <property type="protein sequence ID" value="KKU63459.1"/>
    <property type="molecule type" value="Genomic_DNA"/>
</dbReference>
<gene>
    <name evidence="2" type="ORF">UX86_C0024G0007</name>
</gene>
<dbReference type="AlphaFoldDB" id="A0A0G1S1Q2"/>
<dbReference type="GO" id="GO:0008237">
    <property type="term" value="F:metallopeptidase activity"/>
    <property type="evidence" value="ECO:0007669"/>
    <property type="project" value="InterPro"/>
</dbReference>
<dbReference type="Proteomes" id="UP000034502">
    <property type="component" value="Unassembled WGS sequence"/>
</dbReference>
<name>A0A0G1S1Q2_9BACT</name>
<dbReference type="STRING" id="1618364.UX86_C0024G0007"/>
<comment type="caution">
    <text evidence="2">The sequence shown here is derived from an EMBL/GenBank/DDBJ whole genome shotgun (WGS) entry which is preliminary data.</text>
</comment>